<evidence type="ECO:0000313" key="1">
    <source>
        <dbReference type="EMBL" id="GJT96580.1"/>
    </source>
</evidence>
<name>A0ABQ5I959_9ASTR</name>
<reference evidence="1" key="2">
    <citation type="submission" date="2022-01" db="EMBL/GenBank/DDBJ databases">
        <authorList>
            <person name="Yamashiro T."/>
            <person name="Shiraishi A."/>
            <person name="Satake H."/>
            <person name="Nakayama K."/>
        </authorList>
    </citation>
    <scope>NUCLEOTIDE SEQUENCE</scope>
</reference>
<protein>
    <submittedName>
        <fullName evidence="1">Uncharacterized protein</fullName>
    </submittedName>
</protein>
<keyword evidence="2" id="KW-1185">Reference proteome</keyword>
<sequence>MDHGPQPDQAAGKLSTDAKSLILQPDQTRLQGISLEYVNTSTLIAARKAASHPGICHNVEKAMNMRVGVHIVLSFLRYEFALAAFHGSIAFCSSTKNTGVSKKKGKGCVANYTSHSVVEVEK</sequence>
<organism evidence="1 2">
    <name type="scientific">Tanacetum coccineum</name>
    <dbReference type="NCBI Taxonomy" id="301880"/>
    <lineage>
        <taxon>Eukaryota</taxon>
        <taxon>Viridiplantae</taxon>
        <taxon>Streptophyta</taxon>
        <taxon>Embryophyta</taxon>
        <taxon>Tracheophyta</taxon>
        <taxon>Spermatophyta</taxon>
        <taxon>Magnoliopsida</taxon>
        <taxon>eudicotyledons</taxon>
        <taxon>Gunneridae</taxon>
        <taxon>Pentapetalae</taxon>
        <taxon>asterids</taxon>
        <taxon>campanulids</taxon>
        <taxon>Asterales</taxon>
        <taxon>Asteraceae</taxon>
        <taxon>Asteroideae</taxon>
        <taxon>Anthemideae</taxon>
        <taxon>Anthemidinae</taxon>
        <taxon>Tanacetum</taxon>
    </lineage>
</organism>
<dbReference type="EMBL" id="BQNB010020495">
    <property type="protein sequence ID" value="GJT96580.1"/>
    <property type="molecule type" value="Genomic_DNA"/>
</dbReference>
<reference evidence="1" key="1">
    <citation type="journal article" date="2022" name="Int. J. Mol. Sci.">
        <title>Draft Genome of Tanacetum Coccineum: Genomic Comparison of Closely Related Tanacetum-Family Plants.</title>
        <authorList>
            <person name="Yamashiro T."/>
            <person name="Shiraishi A."/>
            <person name="Nakayama K."/>
            <person name="Satake H."/>
        </authorList>
    </citation>
    <scope>NUCLEOTIDE SEQUENCE</scope>
</reference>
<comment type="caution">
    <text evidence="1">The sequence shown here is derived from an EMBL/GenBank/DDBJ whole genome shotgun (WGS) entry which is preliminary data.</text>
</comment>
<proteinExistence type="predicted"/>
<evidence type="ECO:0000313" key="2">
    <source>
        <dbReference type="Proteomes" id="UP001151760"/>
    </source>
</evidence>
<accession>A0ABQ5I959</accession>
<dbReference type="Proteomes" id="UP001151760">
    <property type="component" value="Unassembled WGS sequence"/>
</dbReference>
<gene>
    <name evidence="1" type="ORF">Tco_1092098</name>
</gene>